<dbReference type="AlphaFoldDB" id="A0A396JRT5"/>
<protein>
    <submittedName>
        <fullName evidence="1">Uncharacterized protein</fullName>
    </submittedName>
</protein>
<proteinExistence type="predicted"/>
<dbReference type="Proteomes" id="UP000265566">
    <property type="component" value="Chromosome 1"/>
</dbReference>
<reference evidence="1" key="1">
    <citation type="journal article" date="2018" name="Nat. Plants">
        <title>Whole-genome landscape of Medicago truncatula symbiotic genes.</title>
        <authorList>
            <person name="Pecrix Y."/>
            <person name="Gamas P."/>
            <person name="Carrere S."/>
        </authorList>
    </citation>
    <scope>NUCLEOTIDE SEQUENCE</scope>
    <source>
        <tissue evidence="1">Leaves</tissue>
    </source>
</reference>
<sequence length="44" mass="5031">MFFEEQILTVHDHWSSLYMCKEGSNVGLPLAALYGNLLNCLRCI</sequence>
<comment type="caution">
    <text evidence="1">The sequence shown here is derived from an EMBL/GenBank/DDBJ whole genome shotgun (WGS) entry which is preliminary data.</text>
</comment>
<dbReference type="Gramene" id="rna2607">
    <property type="protein sequence ID" value="RHN78938.1"/>
    <property type="gene ID" value="gene2607"/>
</dbReference>
<dbReference type="EMBL" id="PSQE01000001">
    <property type="protein sequence ID" value="RHN78938.1"/>
    <property type="molecule type" value="Genomic_DNA"/>
</dbReference>
<name>A0A396JRT5_MEDTR</name>
<gene>
    <name evidence="1" type="ORF">MtrunA17_Chr1g0171361</name>
</gene>
<accession>A0A396JRT5</accession>
<evidence type="ECO:0000313" key="1">
    <source>
        <dbReference type="EMBL" id="RHN78938.1"/>
    </source>
</evidence>
<organism evidence="1">
    <name type="scientific">Medicago truncatula</name>
    <name type="common">Barrel medic</name>
    <name type="synonym">Medicago tribuloides</name>
    <dbReference type="NCBI Taxonomy" id="3880"/>
    <lineage>
        <taxon>Eukaryota</taxon>
        <taxon>Viridiplantae</taxon>
        <taxon>Streptophyta</taxon>
        <taxon>Embryophyta</taxon>
        <taxon>Tracheophyta</taxon>
        <taxon>Spermatophyta</taxon>
        <taxon>Magnoliopsida</taxon>
        <taxon>eudicotyledons</taxon>
        <taxon>Gunneridae</taxon>
        <taxon>Pentapetalae</taxon>
        <taxon>rosids</taxon>
        <taxon>fabids</taxon>
        <taxon>Fabales</taxon>
        <taxon>Fabaceae</taxon>
        <taxon>Papilionoideae</taxon>
        <taxon>50 kb inversion clade</taxon>
        <taxon>NPAAA clade</taxon>
        <taxon>Hologalegina</taxon>
        <taxon>IRL clade</taxon>
        <taxon>Trifolieae</taxon>
        <taxon>Medicago</taxon>
    </lineage>
</organism>